<accession>A0A812SX65</accession>
<protein>
    <submittedName>
        <fullName evidence="2">Uncharacterized protein</fullName>
    </submittedName>
</protein>
<dbReference type="AlphaFoldDB" id="A0A812SX65"/>
<reference evidence="2" key="1">
    <citation type="submission" date="2021-02" db="EMBL/GenBank/DDBJ databases">
        <authorList>
            <person name="Dougan E. K."/>
            <person name="Rhodes N."/>
            <person name="Thang M."/>
            <person name="Chan C."/>
        </authorList>
    </citation>
    <scope>NUCLEOTIDE SEQUENCE</scope>
</reference>
<dbReference type="Proteomes" id="UP000604046">
    <property type="component" value="Unassembled WGS sequence"/>
</dbReference>
<evidence type="ECO:0000313" key="3">
    <source>
        <dbReference type="Proteomes" id="UP000604046"/>
    </source>
</evidence>
<gene>
    <name evidence="2" type="ORF">SNAT2548_LOCUS27745</name>
</gene>
<feature type="region of interest" description="Disordered" evidence="1">
    <location>
        <begin position="1"/>
        <end position="30"/>
    </location>
</feature>
<name>A0A812SX65_9DINO</name>
<feature type="compositionally biased region" description="Pro residues" evidence="1">
    <location>
        <begin position="1"/>
        <end position="10"/>
    </location>
</feature>
<sequence length="268" mass="29195">MALVSPPPCQTSPLPHSAQTAPLLRPTRPWPEARGGIGGIAGSSFVRVAAAVCGFVSGRSVSRPATKDALGLGRWRRTSRRAEGRVLEMSAEKSKSVLVSNATVAGMNDLMKREAVTILAAGAEKTEEVEGKKGMWHAYMKPTSMGTWKNQARLTCKLVLEAGAVNVEVVSLEVGSWDKDLQQFKFEKFDAKSFSLNWQNSMTWREAGVDLSVQHVSRGSMRLVIPWWFPLPDSVVKAAFQAGIRYMISDGQSKIAAATSQRYAAAER</sequence>
<evidence type="ECO:0000313" key="2">
    <source>
        <dbReference type="EMBL" id="CAE7495245.1"/>
    </source>
</evidence>
<dbReference type="EMBL" id="CAJNDS010002486">
    <property type="protein sequence ID" value="CAE7495245.1"/>
    <property type="molecule type" value="Genomic_DNA"/>
</dbReference>
<evidence type="ECO:0000256" key="1">
    <source>
        <dbReference type="SAM" id="MobiDB-lite"/>
    </source>
</evidence>
<keyword evidence="3" id="KW-1185">Reference proteome</keyword>
<organism evidence="2 3">
    <name type="scientific">Symbiodinium natans</name>
    <dbReference type="NCBI Taxonomy" id="878477"/>
    <lineage>
        <taxon>Eukaryota</taxon>
        <taxon>Sar</taxon>
        <taxon>Alveolata</taxon>
        <taxon>Dinophyceae</taxon>
        <taxon>Suessiales</taxon>
        <taxon>Symbiodiniaceae</taxon>
        <taxon>Symbiodinium</taxon>
    </lineage>
</organism>
<dbReference type="OrthoDB" id="423639at2759"/>
<proteinExistence type="predicted"/>
<comment type="caution">
    <text evidence="2">The sequence shown here is derived from an EMBL/GenBank/DDBJ whole genome shotgun (WGS) entry which is preliminary data.</text>
</comment>
<feature type="compositionally biased region" description="Polar residues" evidence="1">
    <location>
        <begin position="11"/>
        <end position="20"/>
    </location>
</feature>